<sequence length="279" mass="31268">MKIDLHLHTTASDGQYSPQELVDRVIKAGVDTFSFTDHESIEGYIEVVEEATQKGLQLIAGVELLVHYQEQEIHLLGYGMDLTATHFRKELHKLKEERNAVAQAMVAKLQKLGFSLTWDDVKTIAHPRGTISKGHIVHALHRCGLLPCSGMEFIKRYLDPQGLAYVQYGANSFDSAVELIRSSGGVPVIAHPGLIAQQSLLPELLDRHPVGIEVFYAYYGAKRQKWIEHYYEMAKSKKLLMTGGSDYHGSFGPVCIGEVAVPDWVYFELEEAIAKTHHQ</sequence>
<evidence type="ECO:0000259" key="1">
    <source>
        <dbReference type="SMART" id="SM00481"/>
    </source>
</evidence>
<dbReference type="SMART" id="SM00481">
    <property type="entry name" value="POLIIIAc"/>
    <property type="match status" value="1"/>
</dbReference>
<dbReference type="OrthoDB" id="9804333at2"/>
<dbReference type="InterPro" id="IPR052018">
    <property type="entry name" value="PHP_domain"/>
</dbReference>
<dbReference type="PANTHER" id="PTHR42924:SF3">
    <property type="entry name" value="POLYMERASE_HISTIDINOL PHOSPHATASE N-TERMINAL DOMAIN-CONTAINING PROTEIN"/>
    <property type="match status" value="1"/>
</dbReference>
<dbReference type="InterPro" id="IPR004013">
    <property type="entry name" value="PHP_dom"/>
</dbReference>
<name>A0A6I0F3J1_9FIRM</name>
<dbReference type="EMBL" id="WBXO01000001">
    <property type="protein sequence ID" value="KAB2954310.1"/>
    <property type="molecule type" value="Genomic_DNA"/>
</dbReference>
<dbReference type="PANTHER" id="PTHR42924">
    <property type="entry name" value="EXONUCLEASE"/>
    <property type="match status" value="1"/>
</dbReference>
<protein>
    <submittedName>
        <fullName evidence="2">PHP domain-containing protein</fullName>
    </submittedName>
</protein>
<dbReference type="CDD" id="cd07438">
    <property type="entry name" value="PHP_HisPPase_AMP"/>
    <property type="match status" value="1"/>
</dbReference>
<dbReference type="Gene3D" id="1.10.150.650">
    <property type="match status" value="1"/>
</dbReference>
<proteinExistence type="predicted"/>
<dbReference type="Pfam" id="PF02811">
    <property type="entry name" value="PHP"/>
    <property type="match status" value="1"/>
</dbReference>
<evidence type="ECO:0000313" key="3">
    <source>
        <dbReference type="Proteomes" id="UP000468766"/>
    </source>
</evidence>
<reference evidence="2 3" key="1">
    <citation type="submission" date="2019-10" db="EMBL/GenBank/DDBJ databases">
        <title>Whole-genome sequence of the extremophile Heliorestis acidaminivorans DSM 24790.</title>
        <authorList>
            <person name="Kyndt J.A."/>
            <person name="Meyer T.E."/>
        </authorList>
    </citation>
    <scope>NUCLEOTIDE SEQUENCE [LARGE SCALE GENOMIC DNA]</scope>
    <source>
        <strain evidence="2 3">DSM 24790</strain>
    </source>
</reference>
<gene>
    <name evidence="2" type="ORF">F9B85_01045</name>
</gene>
<organism evidence="2 3">
    <name type="scientific">Heliorestis acidaminivorans</name>
    <dbReference type="NCBI Taxonomy" id="553427"/>
    <lineage>
        <taxon>Bacteria</taxon>
        <taxon>Bacillati</taxon>
        <taxon>Bacillota</taxon>
        <taxon>Clostridia</taxon>
        <taxon>Eubacteriales</taxon>
        <taxon>Heliobacteriaceae</taxon>
        <taxon>Heliorestis</taxon>
    </lineage>
</organism>
<dbReference type="Proteomes" id="UP000468766">
    <property type="component" value="Unassembled WGS sequence"/>
</dbReference>
<accession>A0A6I0F3J1</accession>
<evidence type="ECO:0000313" key="2">
    <source>
        <dbReference type="EMBL" id="KAB2954310.1"/>
    </source>
</evidence>
<dbReference type="RefSeq" id="WP_151617756.1">
    <property type="nucleotide sequence ID" value="NZ_WBXO01000001.1"/>
</dbReference>
<dbReference type="GO" id="GO:0035312">
    <property type="term" value="F:5'-3' DNA exonuclease activity"/>
    <property type="evidence" value="ECO:0007669"/>
    <property type="project" value="TreeGrafter"/>
</dbReference>
<dbReference type="InterPro" id="IPR016195">
    <property type="entry name" value="Pol/histidinol_Pase-like"/>
</dbReference>
<keyword evidence="3" id="KW-1185">Reference proteome</keyword>
<comment type="caution">
    <text evidence="2">The sequence shown here is derived from an EMBL/GenBank/DDBJ whole genome shotgun (WGS) entry which is preliminary data.</text>
</comment>
<dbReference type="SUPFAM" id="SSF89550">
    <property type="entry name" value="PHP domain-like"/>
    <property type="match status" value="1"/>
</dbReference>
<dbReference type="AlphaFoldDB" id="A0A6I0F3J1"/>
<dbReference type="GO" id="GO:0004534">
    <property type="term" value="F:5'-3' RNA exonuclease activity"/>
    <property type="evidence" value="ECO:0007669"/>
    <property type="project" value="TreeGrafter"/>
</dbReference>
<dbReference type="Gene3D" id="3.20.20.140">
    <property type="entry name" value="Metal-dependent hydrolases"/>
    <property type="match status" value="1"/>
</dbReference>
<feature type="domain" description="Polymerase/histidinol phosphatase N-terminal" evidence="1">
    <location>
        <begin position="3"/>
        <end position="68"/>
    </location>
</feature>
<dbReference type="InterPro" id="IPR003141">
    <property type="entry name" value="Pol/His_phosphatase_N"/>
</dbReference>